<proteinExistence type="predicted"/>
<dbReference type="Proteomes" id="UP000887572">
    <property type="component" value="Unplaced"/>
</dbReference>
<dbReference type="InterPro" id="IPR019424">
    <property type="entry name" value="7TM_GPCR_Srsx"/>
</dbReference>
<dbReference type="GO" id="GO:0016020">
    <property type="term" value="C:membrane"/>
    <property type="evidence" value="ECO:0007669"/>
    <property type="project" value="UniProtKB-SubCell"/>
</dbReference>
<sequence length="182" mass="19968">MFTGLDRFIAVLFAHWIFNGTKLRLYLAIITTLCTLFSIYHVVAIQLEARTGSYSGVKIPGSIGDIFICKAALALSMSIMALNLLTILIYVLTAIMLRIREGINSATTNSRDRKIFRSLLAIVILNLGGYFCVAIFTVGVMQFTGVIGTPMDFWCAAQLMGLFLNVSASSNGPILLMTRQTL</sequence>
<dbReference type="Pfam" id="PF10320">
    <property type="entry name" value="7TM_GPCR_Srsx"/>
    <property type="match status" value="1"/>
</dbReference>
<dbReference type="AlphaFoldDB" id="A0A914GSL3"/>
<keyword evidence="6" id="KW-1185">Reference proteome</keyword>
<dbReference type="Gene3D" id="1.20.1070.10">
    <property type="entry name" value="Rhodopsin 7-helix transmembrane proteins"/>
    <property type="match status" value="1"/>
</dbReference>
<evidence type="ECO:0000313" key="6">
    <source>
        <dbReference type="Proteomes" id="UP000887572"/>
    </source>
</evidence>
<feature type="transmembrane region" description="Helical" evidence="5">
    <location>
        <begin position="156"/>
        <end position="176"/>
    </location>
</feature>
<name>A0A914GSL3_GLORO</name>
<dbReference type="WBParaSite" id="Gr19_v10_g1091.t1">
    <property type="protein sequence ID" value="Gr19_v10_g1091.t1"/>
    <property type="gene ID" value="Gr19_v10_g1091"/>
</dbReference>
<feature type="transmembrane region" description="Helical" evidence="5">
    <location>
        <begin position="67"/>
        <end position="97"/>
    </location>
</feature>
<evidence type="ECO:0000313" key="7">
    <source>
        <dbReference type="WBParaSite" id="Gr19_v10_g1091.t1"/>
    </source>
</evidence>
<evidence type="ECO:0000256" key="3">
    <source>
        <dbReference type="ARBA" id="ARBA00022989"/>
    </source>
</evidence>
<reference evidence="7" key="1">
    <citation type="submission" date="2022-11" db="UniProtKB">
        <authorList>
            <consortium name="WormBaseParasite"/>
        </authorList>
    </citation>
    <scope>IDENTIFICATION</scope>
</reference>
<comment type="subcellular location">
    <subcellularLocation>
        <location evidence="1">Membrane</location>
    </subcellularLocation>
</comment>
<dbReference type="SMART" id="SM01381">
    <property type="entry name" value="7TM_GPCR_Srsx"/>
    <property type="match status" value="1"/>
</dbReference>
<protein>
    <submittedName>
        <fullName evidence="7">G-protein coupled receptors family 1 profile domain-containing protein</fullName>
    </submittedName>
</protein>
<evidence type="ECO:0000256" key="5">
    <source>
        <dbReference type="SAM" id="Phobius"/>
    </source>
</evidence>
<evidence type="ECO:0000256" key="1">
    <source>
        <dbReference type="ARBA" id="ARBA00004370"/>
    </source>
</evidence>
<evidence type="ECO:0000256" key="4">
    <source>
        <dbReference type="ARBA" id="ARBA00023136"/>
    </source>
</evidence>
<evidence type="ECO:0000256" key="2">
    <source>
        <dbReference type="ARBA" id="ARBA00022692"/>
    </source>
</evidence>
<keyword evidence="3 5" id="KW-1133">Transmembrane helix</keyword>
<keyword evidence="2 5" id="KW-0812">Transmembrane</keyword>
<keyword evidence="4 5" id="KW-0472">Membrane</keyword>
<accession>A0A914GSL3</accession>
<dbReference type="InterPro" id="IPR000276">
    <property type="entry name" value="GPCR_Rhodpsn"/>
</dbReference>
<feature type="transmembrane region" description="Helical" evidence="5">
    <location>
        <begin position="118"/>
        <end position="144"/>
    </location>
</feature>
<dbReference type="GO" id="GO:0004930">
    <property type="term" value="F:G protein-coupled receptor activity"/>
    <property type="evidence" value="ECO:0007669"/>
    <property type="project" value="InterPro"/>
</dbReference>
<feature type="transmembrane region" description="Helical" evidence="5">
    <location>
        <begin position="25"/>
        <end position="47"/>
    </location>
</feature>
<organism evidence="6 7">
    <name type="scientific">Globodera rostochiensis</name>
    <name type="common">Golden nematode worm</name>
    <name type="synonym">Heterodera rostochiensis</name>
    <dbReference type="NCBI Taxonomy" id="31243"/>
    <lineage>
        <taxon>Eukaryota</taxon>
        <taxon>Metazoa</taxon>
        <taxon>Ecdysozoa</taxon>
        <taxon>Nematoda</taxon>
        <taxon>Chromadorea</taxon>
        <taxon>Rhabditida</taxon>
        <taxon>Tylenchina</taxon>
        <taxon>Tylenchomorpha</taxon>
        <taxon>Tylenchoidea</taxon>
        <taxon>Heteroderidae</taxon>
        <taxon>Heteroderinae</taxon>
        <taxon>Globodera</taxon>
    </lineage>
</organism>